<dbReference type="PROSITE" id="PS50861">
    <property type="entry name" value="AA_TRNA_LIGASE_II_GLYAB"/>
    <property type="match status" value="1"/>
</dbReference>
<accession>A0A1V5MGS6</accession>
<keyword evidence="4 8" id="KW-0067">ATP-binding</keyword>
<comment type="similarity">
    <text evidence="1 8">Belongs to the class-II aminoacyl-tRNA synthetase family.</text>
</comment>
<dbReference type="GO" id="GO:0005829">
    <property type="term" value="C:cytosol"/>
    <property type="evidence" value="ECO:0007669"/>
    <property type="project" value="TreeGrafter"/>
</dbReference>
<dbReference type="Pfam" id="PF02091">
    <property type="entry name" value="tRNA-synt_2e"/>
    <property type="match status" value="1"/>
</dbReference>
<dbReference type="PANTHER" id="PTHR30075">
    <property type="entry name" value="GLYCYL-TRNA SYNTHETASE"/>
    <property type="match status" value="1"/>
</dbReference>
<protein>
    <recommendedName>
        <fullName evidence="8">Glycine--tRNA ligase alpha subunit</fullName>
        <ecNumber evidence="8">6.1.1.14</ecNumber>
    </recommendedName>
    <alternativeName>
        <fullName evidence="8">Glycyl-tRNA synthetase alpha subunit</fullName>
        <shortName evidence="8">GlyRS</shortName>
    </alternativeName>
</protein>
<keyword evidence="5 8" id="KW-0648">Protein biosynthesis</keyword>
<dbReference type="InterPro" id="IPR045864">
    <property type="entry name" value="aa-tRNA-synth_II/BPL/LPL"/>
</dbReference>
<evidence type="ECO:0000256" key="4">
    <source>
        <dbReference type="ARBA" id="ARBA00022840"/>
    </source>
</evidence>
<dbReference type="SUPFAM" id="SSF55681">
    <property type="entry name" value="Class II aaRS and biotin synthetases"/>
    <property type="match status" value="1"/>
</dbReference>
<dbReference type="PANTHER" id="PTHR30075:SF2">
    <property type="entry name" value="GLYCINE--TRNA LIGASE, CHLOROPLASTIC_MITOCHONDRIAL 2"/>
    <property type="match status" value="1"/>
</dbReference>
<dbReference type="GO" id="GO:0005524">
    <property type="term" value="F:ATP binding"/>
    <property type="evidence" value="ECO:0007669"/>
    <property type="project" value="UniProtKB-UniRule"/>
</dbReference>
<comment type="catalytic activity">
    <reaction evidence="7 8">
        <text>tRNA(Gly) + glycine + ATP = glycyl-tRNA(Gly) + AMP + diphosphate</text>
        <dbReference type="Rhea" id="RHEA:16013"/>
        <dbReference type="Rhea" id="RHEA-COMP:9664"/>
        <dbReference type="Rhea" id="RHEA-COMP:9683"/>
        <dbReference type="ChEBI" id="CHEBI:30616"/>
        <dbReference type="ChEBI" id="CHEBI:33019"/>
        <dbReference type="ChEBI" id="CHEBI:57305"/>
        <dbReference type="ChEBI" id="CHEBI:78442"/>
        <dbReference type="ChEBI" id="CHEBI:78522"/>
        <dbReference type="ChEBI" id="CHEBI:456215"/>
        <dbReference type="EC" id="6.1.1.14"/>
    </reaction>
</comment>
<dbReference type="NCBIfam" id="NF006827">
    <property type="entry name" value="PRK09348.1"/>
    <property type="match status" value="1"/>
</dbReference>
<proteinExistence type="inferred from homology"/>
<comment type="subunit">
    <text evidence="8">Tetramer of two alpha and two beta subunits.</text>
</comment>
<dbReference type="AlphaFoldDB" id="A0A1V5MGS6"/>
<reference evidence="9" key="1">
    <citation type="submission" date="2017-02" db="EMBL/GenBank/DDBJ databases">
        <title>Delving into the versatile metabolic prowess of the omnipresent phylum Bacteroidetes.</title>
        <authorList>
            <person name="Nobu M.K."/>
            <person name="Mei R."/>
            <person name="Narihiro T."/>
            <person name="Kuroda K."/>
            <person name="Liu W.-T."/>
        </authorList>
    </citation>
    <scope>NUCLEOTIDE SEQUENCE</scope>
    <source>
        <strain evidence="9">ADurb.Bin417</strain>
    </source>
</reference>
<evidence type="ECO:0000256" key="6">
    <source>
        <dbReference type="ARBA" id="ARBA00023146"/>
    </source>
</evidence>
<dbReference type="Gene3D" id="1.20.58.180">
    <property type="entry name" value="Class II aaRS and biotin synthetases, domain 2"/>
    <property type="match status" value="1"/>
</dbReference>
<comment type="subcellular location">
    <subcellularLocation>
        <location evidence="8">Cytoplasm</location>
    </subcellularLocation>
</comment>
<dbReference type="Proteomes" id="UP000485484">
    <property type="component" value="Unassembled WGS sequence"/>
</dbReference>
<organism evidence="9">
    <name type="scientific">candidate division TA06 bacterium ADurb.Bin417</name>
    <dbReference type="NCBI Taxonomy" id="1852828"/>
    <lineage>
        <taxon>Bacteria</taxon>
        <taxon>Bacteria division TA06</taxon>
    </lineage>
</organism>
<dbReference type="EC" id="6.1.1.14" evidence="8"/>
<sequence>MDFQTLLAQLLDFWRQQGCLVYHPTGLEVGAGTMNPATFFKVLGPEPWRTAYLEPSRRPADGRYGENPTRLYQHYQLQVILKPSPAQTKRLYLESLQAIGISWRKHDIRFIDDNWESPTLGAWGVGWEVWLDGLEITQFTYLQQAGGLELKPISVELTYGLERLACFLQKKRVIYDLDWSADWNYGQLRHRAEAEYSRYSFEAADIDRHFELFNHYEQEASQLIKRQLVWPAYDYVLKCSHTFNTLESRGAISLSERQRFIGRVRKLASACARLYLGDIINN</sequence>
<evidence type="ECO:0000313" key="9">
    <source>
        <dbReference type="EMBL" id="OPZ92409.1"/>
    </source>
</evidence>
<name>A0A1V5MGS6_UNCT6</name>
<evidence type="ECO:0000256" key="1">
    <source>
        <dbReference type="ARBA" id="ARBA00008226"/>
    </source>
</evidence>
<evidence type="ECO:0000256" key="7">
    <source>
        <dbReference type="ARBA" id="ARBA00047937"/>
    </source>
</evidence>
<keyword evidence="6 8" id="KW-0030">Aminoacyl-tRNA synthetase</keyword>
<dbReference type="GO" id="GO:0006426">
    <property type="term" value="P:glycyl-tRNA aminoacylation"/>
    <property type="evidence" value="ECO:0007669"/>
    <property type="project" value="UniProtKB-UniRule"/>
</dbReference>
<keyword evidence="3 8" id="KW-0547">Nucleotide-binding</keyword>
<dbReference type="InterPro" id="IPR006194">
    <property type="entry name" value="Gly-tRNA-synth_heterodimer"/>
</dbReference>
<comment type="caution">
    <text evidence="9">The sequence shown here is derived from an EMBL/GenBank/DDBJ whole genome shotgun (WGS) entry which is preliminary data.</text>
</comment>
<dbReference type="PRINTS" id="PR01044">
    <property type="entry name" value="TRNASYNTHGA"/>
</dbReference>
<evidence type="ECO:0000256" key="3">
    <source>
        <dbReference type="ARBA" id="ARBA00022741"/>
    </source>
</evidence>
<keyword evidence="2 8" id="KW-0436">Ligase</keyword>
<evidence type="ECO:0000256" key="2">
    <source>
        <dbReference type="ARBA" id="ARBA00022598"/>
    </source>
</evidence>
<dbReference type="HAMAP" id="MF_00254">
    <property type="entry name" value="Gly_tRNA_synth_alpha"/>
    <property type="match status" value="1"/>
</dbReference>
<keyword evidence="8" id="KW-0963">Cytoplasm</keyword>
<evidence type="ECO:0000256" key="8">
    <source>
        <dbReference type="HAMAP-Rule" id="MF_00254"/>
    </source>
</evidence>
<dbReference type="GO" id="GO:0004820">
    <property type="term" value="F:glycine-tRNA ligase activity"/>
    <property type="evidence" value="ECO:0007669"/>
    <property type="project" value="UniProtKB-UniRule"/>
</dbReference>
<dbReference type="InterPro" id="IPR002310">
    <property type="entry name" value="Gly-tRNA_ligase_asu"/>
</dbReference>
<dbReference type="EMBL" id="MWAK01000102">
    <property type="protein sequence ID" value="OPZ92409.1"/>
    <property type="molecule type" value="Genomic_DNA"/>
</dbReference>
<gene>
    <name evidence="8 9" type="primary">glyQ</name>
    <name evidence="9" type="ORF">BWY73_00821</name>
</gene>
<dbReference type="Gene3D" id="3.30.930.10">
    <property type="entry name" value="Bira Bifunctional Protein, Domain 2"/>
    <property type="match status" value="1"/>
</dbReference>
<dbReference type="NCBIfam" id="TIGR00388">
    <property type="entry name" value="glyQ"/>
    <property type="match status" value="1"/>
</dbReference>
<evidence type="ECO:0000256" key="5">
    <source>
        <dbReference type="ARBA" id="ARBA00022917"/>
    </source>
</evidence>